<dbReference type="STRING" id="429727.VE26_00525"/>
<feature type="transmembrane region" description="Helical" evidence="8">
    <location>
        <begin position="265"/>
        <end position="287"/>
    </location>
</feature>
<comment type="cofactor">
    <cofactor evidence="1">
        <name>Zn(2+)</name>
        <dbReference type="ChEBI" id="CHEBI:29105"/>
    </cofactor>
</comment>
<dbReference type="EMBL" id="JZEY01000054">
    <property type="protein sequence ID" value="KKB08619.1"/>
    <property type="molecule type" value="Genomic_DNA"/>
</dbReference>
<feature type="transmembrane region" description="Helical" evidence="8">
    <location>
        <begin position="437"/>
        <end position="460"/>
    </location>
</feature>
<feature type="transmembrane region" description="Helical" evidence="8">
    <location>
        <begin position="366"/>
        <end position="389"/>
    </location>
</feature>
<feature type="transmembrane region" description="Helical" evidence="8">
    <location>
        <begin position="293"/>
        <end position="314"/>
    </location>
</feature>
<keyword evidence="11" id="KW-1185">Reference proteome</keyword>
<keyword evidence="4 8" id="KW-0812">Transmembrane</keyword>
<evidence type="ECO:0000313" key="11">
    <source>
        <dbReference type="Proteomes" id="UP000033649"/>
    </source>
</evidence>
<protein>
    <recommendedName>
        <fullName evidence="9">Peptidase M50 domain-containing protein</fullName>
    </recommendedName>
</protein>
<dbReference type="PANTHER" id="PTHR13325">
    <property type="entry name" value="PROTEASE M50 MEMBRANE-BOUND TRANSCRIPTION FACTOR SITE 2 PROTEASE"/>
    <property type="match status" value="1"/>
</dbReference>
<dbReference type="GO" id="GO:0004222">
    <property type="term" value="F:metalloendopeptidase activity"/>
    <property type="evidence" value="ECO:0007669"/>
    <property type="project" value="InterPro"/>
</dbReference>
<gene>
    <name evidence="10" type="ORF">VE26_00525</name>
</gene>
<dbReference type="PATRIC" id="fig|429727.3.peg.119"/>
<dbReference type="GO" id="GO:0031293">
    <property type="term" value="P:membrane protein intracellular domain proteolysis"/>
    <property type="evidence" value="ECO:0007669"/>
    <property type="project" value="TreeGrafter"/>
</dbReference>
<keyword evidence="6 8" id="KW-0472">Membrane</keyword>
<dbReference type="InterPro" id="IPR041881">
    <property type="entry name" value="PqqD_sf"/>
</dbReference>
<comment type="caution">
    <text evidence="10">The sequence shown here is derived from an EMBL/GenBank/DDBJ whole genome shotgun (WGS) entry which is preliminary data.</text>
</comment>
<reference evidence="10 11" key="1">
    <citation type="submission" date="2015-03" db="EMBL/GenBank/DDBJ databases">
        <authorList>
            <person name="Hassan Y."/>
            <person name="Lepp D."/>
            <person name="Li X.-Z."/>
            <person name="Zhou T."/>
        </authorList>
    </citation>
    <scope>NUCLEOTIDE SEQUENCE [LARGE SCALE GENOMIC DNA]</scope>
    <source>
        <strain evidence="10 11">IPL18</strain>
    </source>
</reference>
<dbReference type="PANTHER" id="PTHR13325:SF3">
    <property type="entry name" value="MEMBRANE-BOUND TRANSCRIPTION FACTOR SITE-2 PROTEASE"/>
    <property type="match status" value="1"/>
</dbReference>
<dbReference type="GO" id="GO:0012505">
    <property type="term" value="C:endomembrane system"/>
    <property type="evidence" value="ECO:0007669"/>
    <property type="project" value="UniProtKB-SubCell"/>
</dbReference>
<feature type="transmembrane region" description="Helical" evidence="8">
    <location>
        <begin position="163"/>
        <end position="185"/>
    </location>
</feature>
<evidence type="ECO:0000259" key="9">
    <source>
        <dbReference type="Pfam" id="PF02163"/>
    </source>
</evidence>
<evidence type="ECO:0000256" key="1">
    <source>
        <dbReference type="ARBA" id="ARBA00001947"/>
    </source>
</evidence>
<dbReference type="InterPro" id="IPR008915">
    <property type="entry name" value="Peptidase_M50"/>
</dbReference>
<evidence type="ECO:0000256" key="3">
    <source>
        <dbReference type="ARBA" id="ARBA00007931"/>
    </source>
</evidence>
<dbReference type="InterPro" id="IPR001193">
    <property type="entry name" value="MBTPS2"/>
</dbReference>
<dbReference type="Gene3D" id="1.10.10.1150">
    <property type="entry name" value="Coenzyme PQQ synthesis protein D (PqqD)"/>
    <property type="match status" value="1"/>
</dbReference>
<dbReference type="GO" id="GO:0016020">
    <property type="term" value="C:membrane"/>
    <property type="evidence" value="ECO:0007669"/>
    <property type="project" value="InterPro"/>
</dbReference>
<evidence type="ECO:0000256" key="8">
    <source>
        <dbReference type="SAM" id="Phobius"/>
    </source>
</evidence>
<evidence type="ECO:0000256" key="7">
    <source>
        <dbReference type="SAM" id="MobiDB-lite"/>
    </source>
</evidence>
<proteinExistence type="inferred from homology"/>
<dbReference type="Pfam" id="PF02163">
    <property type="entry name" value="Peptidase_M50"/>
    <property type="match status" value="1"/>
</dbReference>
<feature type="domain" description="Peptidase M50" evidence="9">
    <location>
        <begin position="209"/>
        <end position="318"/>
    </location>
</feature>
<evidence type="ECO:0000256" key="2">
    <source>
        <dbReference type="ARBA" id="ARBA00004127"/>
    </source>
</evidence>
<accession>A0A0F5FIA8</accession>
<dbReference type="Proteomes" id="UP000033649">
    <property type="component" value="Unassembled WGS sequence"/>
</dbReference>
<feature type="transmembrane region" description="Helical" evidence="8">
    <location>
        <begin position="200"/>
        <end position="219"/>
    </location>
</feature>
<dbReference type="GO" id="GO:0005737">
    <property type="term" value="C:cytoplasm"/>
    <property type="evidence" value="ECO:0007669"/>
    <property type="project" value="TreeGrafter"/>
</dbReference>
<name>A0A0F5FIA8_9HYPH</name>
<evidence type="ECO:0000256" key="6">
    <source>
        <dbReference type="ARBA" id="ARBA00023136"/>
    </source>
</evidence>
<organism evidence="10 11">
    <name type="scientific">Devosia chinhatensis</name>
    <dbReference type="NCBI Taxonomy" id="429727"/>
    <lineage>
        <taxon>Bacteria</taxon>
        <taxon>Pseudomonadati</taxon>
        <taxon>Pseudomonadota</taxon>
        <taxon>Alphaproteobacteria</taxon>
        <taxon>Hyphomicrobiales</taxon>
        <taxon>Devosiaceae</taxon>
        <taxon>Devosia</taxon>
    </lineage>
</organism>
<evidence type="ECO:0000256" key="4">
    <source>
        <dbReference type="ARBA" id="ARBA00022692"/>
    </source>
</evidence>
<comment type="subcellular location">
    <subcellularLocation>
        <location evidence="2">Endomembrane system</location>
        <topology evidence="2">Multi-pass membrane protein</topology>
    </subcellularLocation>
</comment>
<dbReference type="AlphaFoldDB" id="A0A0F5FIA8"/>
<comment type="similarity">
    <text evidence="3">Belongs to the peptidase M50B family.</text>
</comment>
<keyword evidence="5 8" id="KW-1133">Transmembrane helix</keyword>
<evidence type="ECO:0000256" key="5">
    <source>
        <dbReference type="ARBA" id="ARBA00022989"/>
    </source>
</evidence>
<sequence>MVAMDTLTLNAAVPGRSGDDERRQAILRHRPRLVPNIRLGSVHRGRDHVYRAHDPLSGRTMELGPVAARILAQCDGTRSVAQLIEGETRHAGDQGEAARLVLACLEGAERQDLIRPLSPDHAGVAPRKLPGVIIRTLKNPLFARFSLFVPDPMIERLAWLARLCFSPWGAALWAGVVGFGAWLAIGNWDELFAYGREHALAPASLVWTLLLFPLVKLLHELGHALACKRWGGQVRDFGISLLVFIPIPFVDCSDSAFFPQRRQRILVAAAGMMFEFVIAVLALVVWVVATEPLVRLMAFNIVVMSTITTIVFNANPLLRYDAYYILCDLVGIDNLGTRAQAVINVLSRRLFLGDARAWPEKGRWHSALFVLYGVASFLYKCFIVVVVLVGIFPRFFIFGVVLALWGAITMVVLPMSKVMRSVFAPSGPGRKGQAGQLAIRAGIPIIIAGLFLAIPLPYAILSDGRVQVPPESVVRAGGNGFLVDLVRRSDVAAGAPLARLNDAILDAELASRSASLRAQQLRHDILLVTNLAQAAELAVEIGFLSQELAQQQANRNRLDTVATQPGLFTPAEGLRLGDFLREGDEIGLITPPGDERIVVTSLVQEDADLVRSRLAGVALRTMDAHGGVMEAQMLRSYPLQVSRGQGQAPEMTGRFILDLQTSSAGLTYGQPVSVRFDLGRASLAEQAWRAMTIWLTKISMSRYVEEPL</sequence>
<feature type="transmembrane region" description="Helical" evidence="8">
    <location>
        <begin position="395"/>
        <end position="416"/>
    </location>
</feature>
<evidence type="ECO:0000313" key="10">
    <source>
        <dbReference type="EMBL" id="KKB08619.1"/>
    </source>
</evidence>
<feature type="region of interest" description="Disordered" evidence="7">
    <location>
        <begin position="1"/>
        <end position="21"/>
    </location>
</feature>